<dbReference type="AlphaFoldDB" id="A0A6P1M3H3"/>
<dbReference type="KEGG" id="taer:GT409_02500"/>
<name>A0A6P1M3H3_9BACT</name>
<organism evidence="1 2">
    <name type="scientific">Tichowtungia aerotolerans</name>
    <dbReference type="NCBI Taxonomy" id="2697043"/>
    <lineage>
        <taxon>Bacteria</taxon>
        <taxon>Pseudomonadati</taxon>
        <taxon>Kiritimatiellota</taxon>
        <taxon>Tichowtungiia</taxon>
        <taxon>Tichowtungiales</taxon>
        <taxon>Tichowtungiaceae</taxon>
        <taxon>Tichowtungia</taxon>
    </lineage>
</organism>
<protein>
    <submittedName>
        <fullName evidence="1">Uncharacterized protein</fullName>
    </submittedName>
</protein>
<evidence type="ECO:0000313" key="1">
    <source>
        <dbReference type="EMBL" id="QHI68371.1"/>
    </source>
</evidence>
<reference evidence="1 2" key="1">
    <citation type="submission" date="2020-01" db="EMBL/GenBank/DDBJ databases">
        <title>Ponticoccus aerotolerans gen. nov., sp. nov., an anaerobic bacterium and proposal of Ponticoccusceae fam. nov., Ponticoccusles ord. nov. and Ponticoccuse classis nov. in the phylum Kiritimatiellaeota.</title>
        <authorList>
            <person name="Zhou L.Y."/>
            <person name="Du Z.J."/>
        </authorList>
    </citation>
    <scope>NUCLEOTIDE SEQUENCE [LARGE SCALE GENOMIC DNA]</scope>
    <source>
        <strain evidence="1 2">S-5007</strain>
    </source>
</reference>
<dbReference type="RefSeq" id="WP_160626627.1">
    <property type="nucleotide sequence ID" value="NZ_CP047593.1"/>
</dbReference>
<sequence length="105" mass="11713">MLKEQDLKDFTGMFPARKAIEKGAVRLLDYLQDGFPGTDCPPVPSKTALHRSASFCATICHLFVFLARFVSRLFAVLTQAAKSPSLLNGFFAIFAPRRLREISFS</sequence>
<gene>
    <name evidence="1" type="ORF">GT409_02500</name>
</gene>
<keyword evidence="2" id="KW-1185">Reference proteome</keyword>
<accession>A0A6P1M3H3</accession>
<dbReference type="EMBL" id="CP047593">
    <property type="protein sequence ID" value="QHI68371.1"/>
    <property type="molecule type" value="Genomic_DNA"/>
</dbReference>
<evidence type="ECO:0000313" key="2">
    <source>
        <dbReference type="Proteomes" id="UP000464954"/>
    </source>
</evidence>
<proteinExistence type="predicted"/>
<dbReference type="Proteomes" id="UP000464954">
    <property type="component" value="Chromosome"/>
</dbReference>